<organism evidence="2 3">
    <name type="scientific">Trichomonas vaginalis (strain ATCC PRA-98 / G3)</name>
    <dbReference type="NCBI Taxonomy" id="412133"/>
    <lineage>
        <taxon>Eukaryota</taxon>
        <taxon>Metamonada</taxon>
        <taxon>Parabasalia</taxon>
        <taxon>Trichomonadida</taxon>
        <taxon>Trichomonadidae</taxon>
        <taxon>Trichomonas</taxon>
    </lineage>
</organism>
<keyword evidence="3" id="KW-1185">Reference proteome</keyword>
<evidence type="ECO:0000313" key="2">
    <source>
        <dbReference type="EMBL" id="EAY06674.1"/>
    </source>
</evidence>
<dbReference type="EMBL" id="DS113417">
    <property type="protein sequence ID" value="EAY06674.1"/>
    <property type="molecule type" value="Genomic_DNA"/>
</dbReference>
<sequence length="111" mass="12812">MSKSSSGSEEESSSTEDDPNGNINQSTRYLQSLKNQYDELVKEGELVKKRKMQYAQFRVELDRLIDEKGKLLKNPKTLPKIPTTSKDINELQLQKFEIVVPAYKYEQISIN</sequence>
<reference evidence="2" key="1">
    <citation type="submission" date="2006-10" db="EMBL/GenBank/DDBJ databases">
        <authorList>
            <person name="Amadeo P."/>
            <person name="Zhao Q."/>
            <person name="Wortman J."/>
            <person name="Fraser-Liggett C."/>
            <person name="Carlton J."/>
        </authorList>
    </citation>
    <scope>NUCLEOTIDE SEQUENCE</scope>
    <source>
        <strain evidence="2">G3</strain>
    </source>
</reference>
<dbReference type="VEuPathDB" id="TrichDB:TVAG_211240"/>
<name>A2EKW6_TRIV3</name>
<dbReference type="InParanoid" id="A2EKW6"/>
<accession>A2EKW6</accession>
<dbReference type="RefSeq" id="XP_001318897.1">
    <property type="nucleotide sequence ID" value="XM_001318862.1"/>
</dbReference>
<reference evidence="2" key="2">
    <citation type="journal article" date="2007" name="Science">
        <title>Draft genome sequence of the sexually transmitted pathogen Trichomonas vaginalis.</title>
        <authorList>
            <person name="Carlton J.M."/>
            <person name="Hirt R.P."/>
            <person name="Silva J.C."/>
            <person name="Delcher A.L."/>
            <person name="Schatz M."/>
            <person name="Zhao Q."/>
            <person name="Wortman J.R."/>
            <person name="Bidwell S.L."/>
            <person name="Alsmark U.C.M."/>
            <person name="Besteiro S."/>
            <person name="Sicheritz-Ponten T."/>
            <person name="Noel C.J."/>
            <person name="Dacks J.B."/>
            <person name="Foster P.G."/>
            <person name="Simillion C."/>
            <person name="Van de Peer Y."/>
            <person name="Miranda-Saavedra D."/>
            <person name="Barton G.J."/>
            <person name="Westrop G.D."/>
            <person name="Mueller S."/>
            <person name="Dessi D."/>
            <person name="Fiori P.L."/>
            <person name="Ren Q."/>
            <person name="Paulsen I."/>
            <person name="Zhang H."/>
            <person name="Bastida-Corcuera F.D."/>
            <person name="Simoes-Barbosa A."/>
            <person name="Brown M.T."/>
            <person name="Hayes R.D."/>
            <person name="Mukherjee M."/>
            <person name="Okumura C.Y."/>
            <person name="Schneider R."/>
            <person name="Smith A.J."/>
            <person name="Vanacova S."/>
            <person name="Villalvazo M."/>
            <person name="Haas B.J."/>
            <person name="Pertea M."/>
            <person name="Feldblyum T.V."/>
            <person name="Utterback T.R."/>
            <person name="Shu C.L."/>
            <person name="Osoegawa K."/>
            <person name="de Jong P.J."/>
            <person name="Hrdy I."/>
            <person name="Horvathova L."/>
            <person name="Zubacova Z."/>
            <person name="Dolezal P."/>
            <person name="Malik S.B."/>
            <person name="Logsdon J.M. Jr."/>
            <person name="Henze K."/>
            <person name="Gupta A."/>
            <person name="Wang C.C."/>
            <person name="Dunne R.L."/>
            <person name="Upcroft J.A."/>
            <person name="Upcroft P."/>
            <person name="White O."/>
            <person name="Salzberg S.L."/>
            <person name="Tang P."/>
            <person name="Chiu C.-H."/>
            <person name="Lee Y.-S."/>
            <person name="Embley T.M."/>
            <person name="Coombs G.H."/>
            <person name="Mottram J.C."/>
            <person name="Tachezy J."/>
            <person name="Fraser-Liggett C.M."/>
            <person name="Johnson P.J."/>
        </authorList>
    </citation>
    <scope>NUCLEOTIDE SEQUENCE [LARGE SCALE GENOMIC DNA]</scope>
    <source>
        <strain evidence="2">G3</strain>
    </source>
</reference>
<feature type="compositionally biased region" description="Acidic residues" evidence="1">
    <location>
        <begin position="8"/>
        <end position="19"/>
    </location>
</feature>
<proteinExistence type="predicted"/>
<dbReference type="KEGG" id="tva:4764553"/>
<dbReference type="Proteomes" id="UP000001542">
    <property type="component" value="Unassembled WGS sequence"/>
</dbReference>
<protein>
    <submittedName>
        <fullName evidence="2">Uncharacterized protein</fullName>
    </submittedName>
</protein>
<dbReference type="SMR" id="A2EKW6"/>
<dbReference type="AlphaFoldDB" id="A2EKW6"/>
<dbReference type="VEuPathDB" id="TrichDB:TVAGG3_1014480"/>
<feature type="region of interest" description="Disordered" evidence="1">
    <location>
        <begin position="1"/>
        <end position="26"/>
    </location>
</feature>
<evidence type="ECO:0000256" key="1">
    <source>
        <dbReference type="SAM" id="MobiDB-lite"/>
    </source>
</evidence>
<gene>
    <name evidence="2" type="ORF">TVAG_211240</name>
</gene>
<evidence type="ECO:0000313" key="3">
    <source>
        <dbReference type="Proteomes" id="UP000001542"/>
    </source>
</evidence>